<dbReference type="Proteomes" id="UP000887574">
    <property type="component" value="Unplaced"/>
</dbReference>
<name>A0A915CYT4_9BILA</name>
<accession>A0A915CYT4</accession>
<proteinExistence type="predicted"/>
<sequence length="132" mass="15154">MQRGNGEPVSPKLDTSYRFPKKFVRMHDQSHMRLIDRRQLESREQCDRAILRKIDLPSAVRTERQEKQCMLQCDVVANDALLTHRLQTALVLEDGHSMVSASSHSDSTLIDITSQRSNATTNASQSQQQYRK</sequence>
<evidence type="ECO:0000313" key="1">
    <source>
        <dbReference type="Proteomes" id="UP000887574"/>
    </source>
</evidence>
<organism evidence="1 2">
    <name type="scientific">Ditylenchus dipsaci</name>
    <dbReference type="NCBI Taxonomy" id="166011"/>
    <lineage>
        <taxon>Eukaryota</taxon>
        <taxon>Metazoa</taxon>
        <taxon>Ecdysozoa</taxon>
        <taxon>Nematoda</taxon>
        <taxon>Chromadorea</taxon>
        <taxon>Rhabditida</taxon>
        <taxon>Tylenchina</taxon>
        <taxon>Tylenchomorpha</taxon>
        <taxon>Sphaerularioidea</taxon>
        <taxon>Anguinidae</taxon>
        <taxon>Anguininae</taxon>
        <taxon>Ditylenchus</taxon>
    </lineage>
</organism>
<dbReference type="WBParaSite" id="jg1360">
    <property type="protein sequence ID" value="jg1360"/>
    <property type="gene ID" value="jg1360"/>
</dbReference>
<protein>
    <submittedName>
        <fullName evidence="2">Uncharacterized protein</fullName>
    </submittedName>
</protein>
<reference evidence="2" key="1">
    <citation type="submission" date="2022-11" db="UniProtKB">
        <authorList>
            <consortium name="WormBaseParasite"/>
        </authorList>
    </citation>
    <scope>IDENTIFICATION</scope>
</reference>
<keyword evidence="1" id="KW-1185">Reference proteome</keyword>
<dbReference type="AlphaFoldDB" id="A0A915CYT4"/>
<evidence type="ECO:0000313" key="2">
    <source>
        <dbReference type="WBParaSite" id="jg1360"/>
    </source>
</evidence>